<feature type="transmembrane region" description="Helical" evidence="1">
    <location>
        <begin position="36"/>
        <end position="54"/>
    </location>
</feature>
<comment type="caution">
    <text evidence="2">The sequence shown here is derived from an EMBL/GenBank/DDBJ whole genome shotgun (WGS) entry which is preliminary data.</text>
</comment>
<evidence type="ECO:0000313" key="2">
    <source>
        <dbReference type="EMBL" id="KSU25615.1"/>
    </source>
</evidence>
<reference evidence="3" key="1">
    <citation type="submission" date="2015-10" db="EMBL/GenBank/DDBJ databases">
        <title>Draft Genome Sequences of 11 Lactococcus lactis subspecies cremoris strains.</title>
        <authorList>
            <person name="Wels M."/>
            <person name="Backus L."/>
            <person name="Boekhorst J."/>
            <person name="Dijkstra A."/>
            <person name="Beerthuizen M."/>
            <person name="Kelly W."/>
            <person name="Siezen R."/>
            <person name="Bachmann H."/>
            <person name="Van Hijum S."/>
        </authorList>
    </citation>
    <scope>NUCLEOTIDE SEQUENCE [LARGE SCALE GENOMIC DNA]</scope>
    <source>
        <strain evidence="3">N42</strain>
    </source>
</reference>
<gene>
    <name evidence="2" type="ORF">N42_2050</name>
</gene>
<dbReference type="Proteomes" id="UP000052991">
    <property type="component" value="Unassembled WGS sequence"/>
</dbReference>
<sequence length="130" mass="14508">MQEQVGTVKIKALMMALTIISSISLILSLLSAKEFLTVFPTSFTFFASNALVFYGTKEGRKNYMTVIKICFCTLIIDFGLLLVSDFYKAADIFCLWTEKITFIPLAVLVVVATVRINANTEVDFDKKAVD</sequence>
<feature type="transmembrane region" description="Helical" evidence="1">
    <location>
        <begin position="66"/>
        <end position="87"/>
    </location>
</feature>
<evidence type="ECO:0000313" key="3">
    <source>
        <dbReference type="Proteomes" id="UP000052991"/>
    </source>
</evidence>
<feature type="transmembrane region" description="Helical" evidence="1">
    <location>
        <begin position="12"/>
        <end position="30"/>
    </location>
</feature>
<feature type="transmembrane region" description="Helical" evidence="1">
    <location>
        <begin position="99"/>
        <end position="118"/>
    </location>
</feature>
<keyword evidence="1" id="KW-1133">Transmembrane helix</keyword>
<accession>A0A0V8EJ22</accession>
<keyword evidence="1" id="KW-0812">Transmembrane</keyword>
<dbReference type="PATRIC" id="fig|1360.116.peg.2671"/>
<keyword evidence="1" id="KW-0472">Membrane</keyword>
<dbReference type="AlphaFoldDB" id="A0A0V8EJ22"/>
<dbReference type="EMBL" id="LKLW01000120">
    <property type="protein sequence ID" value="KSU25615.1"/>
    <property type="molecule type" value="Genomic_DNA"/>
</dbReference>
<proteinExistence type="predicted"/>
<name>A0A0V8EJ22_LACLL</name>
<evidence type="ECO:0000256" key="1">
    <source>
        <dbReference type="SAM" id="Phobius"/>
    </source>
</evidence>
<organism evidence="2 3">
    <name type="scientific">Lactococcus lactis subsp. lactis</name>
    <name type="common">Streptococcus lactis</name>
    <dbReference type="NCBI Taxonomy" id="1360"/>
    <lineage>
        <taxon>Bacteria</taxon>
        <taxon>Bacillati</taxon>
        <taxon>Bacillota</taxon>
        <taxon>Bacilli</taxon>
        <taxon>Lactobacillales</taxon>
        <taxon>Streptococcaceae</taxon>
        <taxon>Lactococcus</taxon>
    </lineage>
</organism>
<protein>
    <submittedName>
        <fullName evidence="2">Uncharacterized protein</fullName>
    </submittedName>
</protein>